<keyword evidence="1" id="KW-0175">Coiled coil</keyword>
<feature type="signal peptide" evidence="2">
    <location>
        <begin position="1"/>
        <end position="20"/>
    </location>
</feature>
<evidence type="ECO:0000256" key="2">
    <source>
        <dbReference type="SAM" id="SignalP"/>
    </source>
</evidence>
<feature type="coiled-coil region" evidence="1">
    <location>
        <begin position="607"/>
        <end position="634"/>
    </location>
</feature>
<gene>
    <name evidence="4" type="ORF">GCM10016234_34240</name>
</gene>
<evidence type="ECO:0000313" key="4">
    <source>
        <dbReference type="EMBL" id="GHD21019.1"/>
    </source>
</evidence>
<reference evidence="4" key="2">
    <citation type="submission" date="2020-09" db="EMBL/GenBank/DDBJ databases">
        <authorList>
            <person name="Sun Q."/>
            <person name="Kim S."/>
        </authorList>
    </citation>
    <scope>NUCLEOTIDE SEQUENCE</scope>
    <source>
        <strain evidence="4">KCTC 42249</strain>
    </source>
</reference>
<reference evidence="4" key="1">
    <citation type="journal article" date="2014" name="Int. J. Syst. Evol. Microbiol.">
        <title>Complete genome sequence of Corynebacterium casei LMG S-19264T (=DSM 44701T), isolated from a smear-ripened cheese.</title>
        <authorList>
            <consortium name="US DOE Joint Genome Institute (JGI-PGF)"/>
            <person name="Walter F."/>
            <person name="Albersmeier A."/>
            <person name="Kalinowski J."/>
            <person name="Ruckert C."/>
        </authorList>
    </citation>
    <scope>NUCLEOTIDE SEQUENCE</scope>
    <source>
        <strain evidence="4">KCTC 42249</strain>
    </source>
</reference>
<sequence length="652" mass="68617">MFKVLAAATALGTMMSAAVAQENGPITQVTLSSGGLAEIVRTARVTGSGLVEVDIPTAQIDDVLKSLLVRDPSGKVGKVSLDGPAQDDLARRALPFPAGELTSVPSLLSALQGSRMTISSGGKTLTGLVMGVETRSMGENETLALLTVVSDDGAIDTLKLGPDARLTIEDPSVRRKVDASIKAAGARASDGSRLVRIAVEGSGERDVTLSYVVEASVWKAAYRIVADQDGKARMQAWAILENASGEDWNGIHLSLSSGKPVTLKQALHRRYWADRTEVPVSVGSAPLPATDTGVLAMESADHEPSRMRASAMLAAPAPAAEPAPLLSQAVSAEASEGDLSARYFLPGTYDLQSGQSLSVPLVDADLQASLVSVYRSGQASSHPIASVSLTNATGASLPPGIVTVYDERSGYLGDAQLGGVPPLESRLAGFAADSKVQVVEEAEDETSIIDVKAVDGLLKATFRNRQSVTYRIAGAADAPRTVVIEHPRMAGWTFASDAADGETATHHRLKASISPSSSATVKAMQEMIREEAYALVDADAQQLVSLAGSARDPETRRKIEELADARRRQSEAQRAIDDATRDIDERSQAQARIRDNLGAVPDNSDLQKSYLQRLSKAEDAISALEAKRGEACEAEAEASKLVGEAIRSFTSD</sequence>
<dbReference type="RefSeq" id="WP_189506349.1">
    <property type="nucleotide sequence ID" value="NZ_BMZQ01000003.1"/>
</dbReference>
<dbReference type="InterPro" id="IPR011935">
    <property type="entry name" value="CHP02231"/>
</dbReference>
<dbReference type="PANTHER" id="PTHR31005">
    <property type="entry name" value="DUF4139 DOMAIN-CONTAINING PROTEIN"/>
    <property type="match status" value="1"/>
</dbReference>
<comment type="caution">
    <text evidence="4">The sequence shown here is derived from an EMBL/GenBank/DDBJ whole genome shotgun (WGS) entry which is preliminary data.</text>
</comment>
<dbReference type="PANTHER" id="PTHR31005:SF8">
    <property type="entry name" value="DUF4139 DOMAIN-CONTAINING PROTEIN"/>
    <property type="match status" value="1"/>
</dbReference>
<feature type="chain" id="PRO_5035288535" description="DUF4139 domain-containing protein" evidence="2">
    <location>
        <begin position="21"/>
        <end position="652"/>
    </location>
</feature>
<dbReference type="AlphaFoldDB" id="A0A8J3DS64"/>
<proteinExistence type="predicted"/>
<keyword evidence="2" id="KW-0732">Signal</keyword>
<organism evidence="4 5">
    <name type="scientific">Tianweitania populi</name>
    <dbReference type="NCBI Taxonomy" id="1607949"/>
    <lineage>
        <taxon>Bacteria</taxon>
        <taxon>Pseudomonadati</taxon>
        <taxon>Pseudomonadota</taxon>
        <taxon>Alphaproteobacteria</taxon>
        <taxon>Hyphomicrobiales</taxon>
        <taxon>Phyllobacteriaceae</taxon>
        <taxon>Tianweitania</taxon>
    </lineage>
</organism>
<accession>A0A8J3DS64</accession>
<dbReference type="Proteomes" id="UP000630142">
    <property type="component" value="Unassembled WGS sequence"/>
</dbReference>
<protein>
    <recommendedName>
        <fullName evidence="3">DUF4139 domain-containing protein</fullName>
    </recommendedName>
</protein>
<evidence type="ECO:0000313" key="5">
    <source>
        <dbReference type="Proteomes" id="UP000630142"/>
    </source>
</evidence>
<feature type="domain" description="DUF4139" evidence="3">
    <location>
        <begin position="207"/>
        <end position="442"/>
    </location>
</feature>
<dbReference type="Pfam" id="PF13598">
    <property type="entry name" value="DUF4139"/>
    <property type="match status" value="1"/>
</dbReference>
<dbReference type="InterPro" id="IPR037291">
    <property type="entry name" value="DUF4139"/>
</dbReference>
<keyword evidence="5" id="KW-1185">Reference proteome</keyword>
<name>A0A8J3DS64_9HYPH</name>
<dbReference type="EMBL" id="BMZQ01000003">
    <property type="protein sequence ID" value="GHD21019.1"/>
    <property type="molecule type" value="Genomic_DNA"/>
</dbReference>
<evidence type="ECO:0000256" key="1">
    <source>
        <dbReference type="SAM" id="Coils"/>
    </source>
</evidence>
<evidence type="ECO:0000259" key="3">
    <source>
        <dbReference type="Pfam" id="PF13598"/>
    </source>
</evidence>